<evidence type="ECO:0000313" key="2">
    <source>
        <dbReference type="EMBL" id="KAK4395692.1"/>
    </source>
</evidence>
<reference evidence="2" key="1">
    <citation type="submission" date="2020-06" db="EMBL/GenBank/DDBJ databases">
        <authorList>
            <person name="Li T."/>
            <person name="Hu X."/>
            <person name="Zhang T."/>
            <person name="Song X."/>
            <person name="Zhang H."/>
            <person name="Dai N."/>
            <person name="Sheng W."/>
            <person name="Hou X."/>
            <person name="Wei L."/>
        </authorList>
    </citation>
    <scope>NUCLEOTIDE SEQUENCE</scope>
    <source>
        <strain evidence="2">K16</strain>
        <tissue evidence="2">Leaf</tissue>
    </source>
</reference>
<feature type="compositionally biased region" description="Basic and acidic residues" evidence="1">
    <location>
        <begin position="74"/>
        <end position="86"/>
    </location>
</feature>
<proteinExistence type="predicted"/>
<organism evidence="2 3">
    <name type="scientific">Sesamum angolense</name>
    <dbReference type="NCBI Taxonomy" id="2727404"/>
    <lineage>
        <taxon>Eukaryota</taxon>
        <taxon>Viridiplantae</taxon>
        <taxon>Streptophyta</taxon>
        <taxon>Embryophyta</taxon>
        <taxon>Tracheophyta</taxon>
        <taxon>Spermatophyta</taxon>
        <taxon>Magnoliopsida</taxon>
        <taxon>eudicotyledons</taxon>
        <taxon>Gunneridae</taxon>
        <taxon>Pentapetalae</taxon>
        <taxon>asterids</taxon>
        <taxon>lamiids</taxon>
        <taxon>Lamiales</taxon>
        <taxon>Pedaliaceae</taxon>
        <taxon>Sesamum</taxon>
    </lineage>
</organism>
<name>A0AAE1WLM4_9LAMI</name>
<feature type="region of interest" description="Disordered" evidence="1">
    <location>
        <begin position="63"/>
        <end position="97"/>
    </location>
</feature>
<dbReference type="Proteomes" id="UP001289374">
    <property type="component" value="Unassembled WGS sequence"/>
</dbReference>
<evidence type="ECO:0000313" key="3">
    <source>
        <dbReference type="Proteomes" id="UP001289374"/>
    </source>
</evidence>
<keyword evidence="3" id="KW-1185">Reference proteome</keyword>
<gene>
    <name evidence="2" type="ORF">Sango_1723500</name>
</gene>
<evidence type="ECO:0008006" key="4">
    <source>
        <dbReference type="Google" id="ProtNLM"/>
    </source>
</evidence>
<dbReference type="PANTHER" id="PTHR11439">
    <property type="entry name" value="GAG-POL-RELATED RETROTRANSPOSON"/>
    <property type="match status" value="1"/>
</dbReference>
<dbReference type="PANTHER" id="PTHR11439:SF475">
    <property type="entry name" value="CYSTEINE-RICH RLK (RECEPTOR-LIKE PROTEIN KINASE) 8"/>
    <property type="match status" value="1"/>
</dbReference>
<evidence type="ECO:0000256" key="1">
    <source>
        <dbReference type="SAM" id="MobiDB-lite"/>
    </source>
</evidence>
<dbReference type="AlphaFoldDB" id="A0AAE1WLM4"/>
<reference evidence="2" key="2">
    <citation type="journal article" date="2024" name="Plant">
        <title>Genomic evolution and insights into agronomic trait innovations of Sesamum species.</title>
        <authorList>
            <person name="Miao H."/>
            <person name="Wang L."/>
            <person name="Qu L."/>
            <person name="Liu H."/>
            <person name="Sun Y."/>
            <person name="Le M."/>
            <person name="Wang Q."/>
            <person name="Wei S."/>
            <person name="Zheng Y."/>
            <person name="Lin W."/>
            <person name="Duan Y."/>
            <person name="Cao H."/>
            <person name="Xiong S."/>
            <person name="Wang X."/>
            <person name="Wei L."/>
            <person name="Li C."/>
            <person name="Ma Q."/>
            <person name="Ju M."/>
            <person name="Zhao R."/>
            <person name="Li G."/>
            <person name="Mu C."/>
            <person name="Tian Q."/>
            <person name="Mei H."/>
            <person name="Zhang T."/>
            <person name="Gao T."/>
            <person name="Zhang H."/>
        </authorList>
    </citation>
    <scope>NUCLEOTIDE SEQUENCE</scope>
    <source>
        <strain evidence="2">K16</strain>
    </source>
</reference>
<accession>A0AAE1WLM4</accession>
<protein>
    <recommendedName>
        <fullName evidence="4">Reverse transcriptase Ty1/copia-type domain-containing protein</fullName>
    </recommendedName>
</protein>
<comment type="caution">
    <text evidence="2">The sequence shown here is derived from an EMBL/GenBank/DDBJ whole genome shotgun (WGS) entry which is preliminary data.</text>
</comment>
<dbReference type="EMBL" id="JACGWL010000009">
    <property type="protein sequence ID" value="KAK4395692.1"/>
    <property type="molecule type" value="Genomic_DNA"/>
</dbReference>
<sequence>MMKRIIIHSLKLESRHFVVTVQEWTTQSSLAEFENLLAGEEVLAKKMGQVSLKNDEEALYANKSWRNSKAGGSKKSDNKTGGHQSERNTCTVGGSKNHENVKKFEGNAIIVGRRLSYEESRFKVKEPLELIHLDVFGPVKQVFIRGMKDMVSFIDDFLRLKQAPRAWYGKIAKFLTHGGYLMTSANSSLFIKAKEIKLVVVLVWSDELLLQNPKKSHLEAVCQILIYYKSALGYGIMFKKGGDCRLVGYSDVDYASNHDTCTQLLVMSLCLGLEQFLGVVKDNRRCLYQRPKKTTEQ</sequence>